<dbReference type="PRINTS" id="PR00727">
    <property type="entry name" value="LEADERPTASE"/>
</dbReference>
<evidence type="ECO:0000256" key="6">
    <source>
        <dbReference type="ARBA" id="ARBA00038445"/>
    </source>
</evidence>
<evidence type="ECO:0000313" key="10">
    <source>
        <dbReference type="EMBL" id="KAK4460200.1"/>
    </source>
</evidence>
<dbReference type="PANTHER" id="PTHR12383:SF16">
    <property type="entry name" value="MITOCHONDRIAL INNER MEMBRANE PROTEASE SUBUNIT 1"/>
    <property type="match status" value="1"/>
</dbReference>
<proteinExistence type="inferred from homology"/>
<evidence type="ECO:0000256" key="4">
    <source>
        <dbReference type="ARBA" id="ARBA00023128"/>
    </source>
</evidence>
<dbReference type="Gene3D" id="2.10.109.10">
    <property type="entry name" value="Umud Fragment, subunit A"/>
    <property type="match status" value="1"/>
</dbReference>
<keyword evidence="2" id="KW-0999">Mitochondrion inner membrane</keyword>
<name>A0AAV9HJB0_9PEZI</name>
<feature type="region of interest" description="Disordered" evidence="8">
    <location>
        <begin position="1"/>
        <end position="59"/>
    </location>
</feature>
<reference evidence="10" key="2">
    <citation type="submission" date="2023-06" db="EMBL/GenBank/DDBJ databases">
        <authorList>
            <consortium name="Lawrence Berkeley National Laboratory"/>
            <person name="Mondo S.J."/>
            <person name="Hensen N."/>
            <person name="Bonometti L."/>
            <person name="Westerberg I."/>
            <person name="Brannstrom I.O."/>
            <person name="Guillou S."/>
            <person name="Cros-Aarteil S."/>
            <person name="Calhoun S."/>
            <person name="Haridas S."/>
            <person name="Kuo A."/>
            <person name="Pangilinan J."/>
            <person name="Riley R."/>
            <person name="Labutti K."/>
            <person name="Andreopoulos B."/>
            <person name="Lipzen A."/>
            <person name="Chen C."/>
            <person name="Yanf M."/>
            <person name="Daum C."/>
            <person name="Ng V."/>
            <person name="Clum A."/>
            <person name="Steindorff A."/>
            <person name="Ohm R."/>
            <person name="Martin F."/>
            <person name="Silar P."/>
            <person name="Natvig D."/>
            <person name="Lalanne C."/>
            <person name="Gautier V."/>
            <person name="Ament-Velasquez S.L."/>
            <person name="Kruys A."/>
            <person name="Hutchinson M.I."/>
            <person name="Powell A.J."/>
            <person name="Barry K."/>
            <person name="Miller A.N."/>
            <person name="Grigoriev I.V."/>
            <person name="Debuchy R."/>
            <person name="Gladieux P."/>
            <person name="Thoren M.H."/>
            <person name="Johannesson H."/>
        </authorList>
    </citation>
    <scope>NUCLEOTIDE SEQUENCE</scope>
    <source>
        <strain evidence="10">PSN324</strain>
    </source>
</reference>
<feature type="domain" description="Peptidase S26" evidence="9">
    <location>
        <begin position="72"/>
        <end position="152"/>
    </location>
</feature>
<dbReference type="PROSITE" id="PS00760">
    <property type="entry name" value="SPASE_I_2"/>
    <property type="match status" value="1"/>
</dbReference>
<evidence type="ECO:0000256" key="1">
    <source>
        <dbReference type="ARBA" id="ARBA00004273"/>
    </source>
</evidence>
<evidence type="ECO:0000256" key="5">
    <source>
        <dbReference type="ARBA" id="ARBA00023136"/>
    </source>
</evidence>
<keyword evidence="4" id="KW-0496">Mitochondrion</keyword>
<dbReference type="Proteomes" id="UP001321749">
    <property type="component" value="Unassembled WGS sequence"/>
</dbReference>
<evidence type="ECO:0000256" key="7">
    <source>
        <dbReference type="PIRSR" id="PIRSR600223-1"/>
    </source>
</evidence>
<evidence type="ECO:0000256" key="3">
    <source>
        <dbReference type="ARBA" id="ARBA00022801"/>
    </source>
</evidence>
<comment type="subcellular location">
    <subcellularLocation>
        <location evidence="1">Mitochondrion inner membrane</location>
    </subcellularLocation>
</comment>
<feature type="compositionally biased region" description="Low complexity" evidence="8">
    <location>
        <begin position="24"/>
        <end position="52"/>
    </location>
</feature>
<dbReference type="GO" id="GO:0006465">
    <property type="term" value="P:signal peptide processing"/>
    <property type="evidence" value="ECO:0007669"/>
    <property type="project" value="InterPro"/>
</dbReference>
<dbReference type="InterPro" id="IPR036286">
    <property type="entry name" value="LexA/Signal_pep-like_sf"/>
</dbReference>
<dbReference type="GO" id="GO:0042720">
    <property type="term" value="C:mitochondrial inner membrane peptidase complex"/>
    <property type="evidence" value="ECO:0007669"/>
    <property type="project" value="TreeGrafter"/>
</dbReference>
<organism evidence="10 11">
    <name type="scientific">Cladorrhinum samala</name>
    <dbReference type="NCBI Taxonomy" id="585594"/>
    <lineage>
        <taxon>Eukaryota</taxon>
        <taxon>Fungi</taxon>
        <taxon>Dikarya</taxon>
        <taxon>Ascomycota</taxon>
        <taxon>Pezizomycotina</taxon>
        <taxon>Sordariomycetes</taxon>
        <taxon>Sordariomycetidae</taxon>
        <taxon>Sordariales</taxon>
        <taxon>Podosporaceae</taxon>
        <taxon>Cladorrhinum</taxon>
    </lineage>
</organism>
<keyword evidence="5" id="KW-0472">Membrane</keyword>
<dbReference type="EMBL" id="MU865017">
    <property type="protein sequence ID" value="KAK4460200.1"/>
    <property type="molecule type" value="Genomic_DNA"/>
</dbReference>
<evidence type="ECO:0000259" key="9">
    <source>
        <dbReference type="Pfam" id="PF10502"/>
    </source>
</evidence>
<evidence type="ECO:0000313" key="11">
    <source>
        <dbReference type="Proteomes" id="UP001321749"/>
    </source>
</evidence>
<comment type="similarity">
    <text evidence="6">Belongs to the peptidase S26 family. IMP1 subfamily.</text>
</comment>
<feature type="active site" evidence="7">
    <location>
        <position position="140"/>
    </location>
</feature>
<dbReference type="Pfam" id="PF10502">
    <property type="entry name" value="Peptidase_S26"/>
    <property type="match status" value="2"/>
</dbReference>
<dbReference type="SUPFAM" id="SSF51306">
    <property type="entry name" value="LexA/Signal peptidase"/>
    <property type="match status" value="1"/>
</dbReference>
<evidence type="ECO:0000256" key="2">
    <source>
        <dbReference type="ARBA" id="ARBA00022792"/>
    </source>
</evidence>
<evidence type="ECO:0000256" key="8">
    <source>
        <dbReference type="SAM" id="MobiDB-lite"/>
    </source>
</evidence>
<keyword evidence="11" id="KW-1185">Reference proteome</keyword>
<gene>
    <name evidence="10" type="ORF">QBC42DRAFT_109121</name>
</gene>
<comment type="caution">
    <text evidence="10">The sequence shown here is derived from an EMBL/GenBank/DDBJ whole genome shotgun (WGS) entry which is preliminary data.</text>
</comment>
<reference evidence="10" key="1">
    <citation type="journal article" date="2023" name="Mol. Phylogenet. Evol.">
        <title>Genome-scale phylogeny and comparative genomics of the fungal order Sordariales.</title>
        <authorList>
            <person name="Hensen N."/>
            <person name="Bonometti L."/>
            <person name="Westerberg I."/>
            <person name="Brannstrom I.O."/>
            <person name="Guillou S."/>
            <person name="Cros-Aarteil S."/>
            <person name="Calhoun S."/>
            <person name="Haridas S."/>
            <person name="Kuo A."/>
            <person name="Mondo S."/>
            <person name="Pangilinan J."/>
            <person name="Riley R."/>
            <person name="LaButti K."/>
            <person name="Andreopoulos B."/>
            <person name="Lipzen A."/>
            <person name="Chen C."/>
            <person name="Yan M."/>
            <person name="Daum C."/>
            <person name="Ng V."/>
            <person name="Clum A."/>
            <person name="Steindorff A."/>
            <person name="Ohm R.A."/>
            <person name="Martin F."/>
            <person name="Silar P."/>
            <person name="Natvig D.O."/>
            <person name="Lalanne C."/>
            <person name="Gautier V."/>
            <person name="Ament-Velasquez S.L."/>
            <person name="Kruys A."/>
            <person name="Hutchinson M.I."/>
            <person name="Powell A.J."/>
            <person name="Barry K."/>
            <person name="Miller A.N."/>
            <person name="Grigoriev I.V."/>
            <person name="Debuchy R."/>
            <person name="Gladieux P."/>
            <person name="Hiltunen Thoren M."/>
            <person name="Johannesson H."/>
        </authorList>
    </citation>
    <scope>NUCLEOTIDE SEQUENCE</scope>
    <source>
        <strain evidence="10">PSN324</strain>
    </source>
</reference>
<protein>
    <submittedName>
        <fullName evidence="10">Peptidase S24/S26A/S26B/S26C</fullName>
    </submittedName>
</protein>
<dbReference type="AlphaFoldDB" id="A0AAV9HJB0"/>
<dbReference type="PANTHER" id="PTHR12383">
    <property type="entry name" value="PROTEASE FAMILY S26 MITOCHONDRIAL INNER MEMBRANE PROTEASE-RELATED"/>
    <property type="match status" value="1"/>
</dbReference>
<keyword evidence="3" id="KW-0378">Hydrolase</keyword>
<dbReference type="CDD" id="cd06530">
    <property type="entry name" value="S26_SPase_I"/>
    <property type="match status" value="1"/>
</dbReference>
<feature type="compositionally biased region" description="Basic residues" evidence="8">
    <location>
        <begin position="7"/>
        <end position="17"/>
    </location>
</feature>
<dbReference type="GO" id="GO:0006627">
    <property type="term" value="P:protein processing involved in protein targeting to mitochondrion"/>
    <property type="evidence" value="ECO:0007669"/>
    <property type="project" value="TreeGrafter"/>
</dbReference>
<dbReference type="InterPro" id="IPR019757">
    <property type="entry name" value="Pept_S26A_signal_pept_1_Lys-AS"/>
</dbReference>
<dbReference type="GO" id="GO:0004252">
    <property type="term" value="F:serine-type endopeptidase activity"/>
    <property type="evidence" value="ECO:0007669"/>
    <property type="project" value="InterPro"/>
</dbReference>
<dbReference type="InterPro" id="IPR000223">
    <property type="entry name" value="Pept_S26A_signal_pept_1"/>
</dbReference>
<feature type="active site" evidence="7">
    <location>
        <position position="97"/>
    </location>
</feature>
<accession>A0AAV9HJB0</accession>
<feature type="domain" description="Peptidase S26" evidence="9">
    <location>
        <begin position="164"/>
        <end position="200"/>
    </location>
</feature>
<sequence>MPPFTKILRRAIPRPQRRPFSSESLNSSRISKTSSSSNPKPNAPPDGNANPNQSGGQDAPSFLGHPFRLVIQTLKFVAFAHLFWEYGYCMAPASGPSMLPTFEILGEWLIVDKTHRLGRNLCVGDMVSYNIPDNQENGVKRVIGLPGDYVLMGTPGIAPGNMIQVPEGHCWLVGDNLPASRDSRLLGPIPLALVKGKVVASVRPYDHTYRWFSNPVKDGIE</sequence>
<dbReference type="InterPro" id="IPR052064">
    <property type="entry name" value="Mito_IMP1_subunit"/>
</dbReference>
<dbReference type="InterPro" id="IPR019533">
    <property type="entry name" value="Peptidase_S26"/>
</dbReference>